<evidence type="ECO:0000313" key="1">
    <source>
        <dbReference type="EMBL" id="SFN89036.1"/>
    </source>
</evidence>
<protein>
    <submittedName>
        <fullName evidence="1">Uncharacterized protein</fullName>
    </submittedName>
</protein>
<organism evidence="1 2">
    <name type="scientific">Geodermatophilus obscurus</name>
    <dbReference type="NCBI Taxonomy" id="1861"/>
    <lineage>
        <taxon>Bacteria</taxon>
        <taxon>Bacillati</taxon>
        <taxon>Actinomycetota</taxon>
        <taxon>Actinomycetes</taxon>
        <taxon>Geodermatophilales</taxon>
        <taxon>Geodermatophilaceae</taxon>
        <taxon>Geodermatophilus</taxon>
    </lineage>
</organism>
<dbReference type="AlphaFoldDB" id="A0A1I5CQ93"/>
<dbReference type="RefSeq" id="WP_075011862.1">
    <property type="nucleotide sequence ID" value="NZ_FOWE01000001.1"/>
</dbReference>
<accession>A0A1I5CQ93</accession>
<name>A0A1I5CQ93_9ACTN</name>
<keyword evidence="2" id="KW-1185">Reference proteome</keyword>
<evidence type="ECO:0000313" key="2">
    <source>
        <dbReference type="Proteomes" id="UP000183642"/>
    </source>
</evidence>
<sequence length="62" mass="6737">MRIKTVAELITALQAVEDKSRPVFMLNRDWIGTEISRVAVGEARVVVDGNADHGDVPGVFVS</sequence>
<reference evidence="2" key="1">
    <citation type="submission" date="2016-10" db="EMBL/GenBank/DDBJ databases">
        <authorList>
            <person name="Varghese N."/>
            <person name="Submissions S."/>
        </authorList>
    </citation>
    <scope>NUCLEOTIDE SEQUENCE [LARGE SCALE GENOMIC DNA]</scope>
    <source>
        <strain evidence="2">DSM 43161</strain>
    </source>
</reference>
<dbReference type="EMBL" id="FOWE01000001">
    <property type="protein sequence ID" value="SFN89036.1"/>
    <property type="molecule type" value="Genomic_DNA"/>
</dbReference>
<proteinExistence type="predicted"/>
<gene>
    <name evidence="1" type="ORF">SAMN05660359_00454</name>
</gene>
<dbReference type="Proteomes" id="UP000183642">
    <property type="component" value="Unassembled WGS sequence"/>
</dbReference>